<evidence type="ECO:0000256" key="1">
    <source>
        <dbReference type="SAM" id="Phobius"/>
    </source>
</evidence>
<gene>
    <name evidence="2" type="ORF">BDV95DRAFT_575313</name>
</gene>
<comment type="caution">
    <text evidence="2">The sequence shown here is derived from an EMBL/GenBank/DDBJ whole genome shotgun (WGS) entry which is preliminary data.</text>
</comment>
<evidence type="ECO:0000313" key="3">
    <source>
        <dbReference type="Proteomes" id="UP000481861"/>
    </source>
</evidence>
<keyword evidence="1" id="KW-1133">Transmembrane helix</keyword>
<evidence type="ECO:0000313" key="2">
    <source>
        <dbReference type="EMBL" id="KAF2870217.1"/>
    </source>
</evidence>
<reference evidence="2 3" key="1">
    <citation type="submission" date="2020-01" db="EMBL/GenBank/DDBJ databases">
        <authorList>
            <consortium name="DOE Joint Genome Institute"/>
            <person name="Haridas S."/>
            <person name="Albert R."/>
            <person name="Binder M."/>
            <person name="Bloem J."/>
            <person name="Labutti K."/>
            <person name="Salamov A."/>
            <person name="Andreopoulos B."/>
            <person name="Baker S.E."/>
            <person name="Barry K."/>
            <person name="Bills G."/>
            <person name="Bluhm B.H."/>
            <person name="Cannon C."/>
            <person name="Castanera R."/>
            <person name="Culley D.E."/>
            <person name="Daum C."/>
            <person name="Ezra D."/>
            <person name="Gonzalez J.B."/>
            <person name="Henrissat B."/>
            <person name="Kuo A."/>
            <person name="Liang C."/>
            <person name="Lipzen A."/>
            <person name="Lutzoni F."/>
            <person name="Magnuson J."/>
            <person name="Mondo S."/>
            <person name="Nolan M."/>
            <person name="Ohm R."/>
            <person name="Pangilinan J."/>
            <person name="Park H.-J.H."/>
            <person name="Ramirez L."/>
            <person name="Alfaro M."/>
            <person name="Sun H."/>
            <person name="Tritt A."/>
            <person name="Yoshinaga Y."/>
            <person name="Zwiers L.-H.L."/>
            <person name="Turgeon B.G."/>
            <person name="Goodwin S.B."/>
            <person name="Spatafora J.W."/>
            <person name="Crous P.W."/>
            <person name="Grigoriev I.V."/>
        </authorList>
    </citation>
    <scope>NUCLEOTIDE SEQUENCE [LARGE SCALE GENOMIC DNA]</scope>
    <source>
        <strain evidence="2 3">CBS 611.86</strain>
    </source>
</reference>
<sequence>MDRLLAERSTDVPISHKSSLQCGWPRRLGWDFRSYRISRRRLFLVAAAVQFDCAFCLVRLGLHV</sequence>
<proteinExistence type="predicted"/>
<dbReference type="EMBL" id="JAADJZ010000014">
    <property type="protein sequence ID" value="KAF2870217.1"/>
    <property type="molecule type" value="Genomic_DNA"/>
</dbReference>
<dbReference type="AlphaFoldDB" id="A0A7C8I3U2"/>
<protein>
    <submittedName>
        <fullName evidence="2">Uncharacterized protein</fullName>
    </submittedName>
</protein>
<keyword evidence="1" id="KW-0812">Transmembrane</keyword>
<organism evidence="2 3">
    <name type="scientific">Massariosphaeria phaeospora</name>
    <dbReference type="NCBI Taxonomy" id="100035"/>
    <lineage>
        <taxon>Eukaryota</taxon>
        <taxon>Fungi</taxon>
        <taxon>Dikarya</taxon>
        <taxon>Ascomycota</taxon>
        <taxon>Pezizomycotina</taxon>
        <taxon>Dothideomycetes</taxon>
        <taxon>Pleosporomycetidae</taxon>
        <taxon>Pleosporales</taxon>
        <taxon>Pleosporales incertae sedis</taxon>
        <taxon>Massariosphaeria</taxon>
    </lineage>
</organism>
<accession>A0A7C8I3U2</accession>
<dbReference type="Proteomes" id="UP000481861">
    <property type="component" value="Unassembled WGS sequence"/>
</dbReference>
<name>A0A7C8I3U2_9PLEO</name>
<keyword evidence="3" id="KW-1185">Reference proteome</keyword>
<feature type="transmembrane region" description="Helical" evidence="1">
    <location>
        <begin position="42"/>
        <end position="62"/>
    </location>
</feature>
<keyword evidence="1" id="KW-0472">Membrane</keyword>